<dbReference type="Gene3D" id="3.70.10.10">
    <property type="match status" value="1"/>
</dbReference>
<dbReference type="GO" id="GO:0003677">
    <property type="term" value="F:DNA binding"/>
    <property type="evidence" value="ECO:0007669"/>
    <property type="project" value="InterPro"/>
</dbReference>
<dbReference type="OrthoDB" id="534348at2759"/>
<dbReference type="Proteomes" id="UP000655225">
    <property type="component" value="Unassembled WGS sequence"/>
</dbReference>
<dbReference type="Pfam" id="PF02747">
    <property type="entry name" value="PCNA_C"/>
    <property type="match status" value="1"/>
</dbReference>
<keyword evidence="3" id="KW-1185">Reference proteome</keyword>
<organism evidence="2 3">
    <name type="scientific">Tetracentron sinense</name>
    <name type="common">Spur-leaf</name>
    <dbReference type="NCBI Taxonomy" id="13715"/>
    <lineage>
        <taxon>Eukaryota</taxon>
        <taxon>Viridiplantae</taxon>
        <taxon>Streptophyta</taxon>
        <taxon>Embryophyta</taxon>
        <taxon>Tracheophyta</taxon>
        <taxon>Spermatophyta</taxon>
        <taxon>Magnoliopsida</taxon>
        <taxon>Trochodendrales</taxon>
        <taxon>Trochodendraceae</taxon>
        <taxon>Tetracentron</taxon>
    </lineage>
</organism>
<dbReference type="PANTHER" id="PTHR11352">
    <property type="entry name" value="PROLIFERATING CELL NUCLEAR ANTIGEN"/>
    <property type="match status" value="1"/>
</dbReference>
<proteinExistence type="predicted"/>
<dbReference type="AlphaFoldDB" id="A0A835DR99"/>
<sequence>MTKEGVKFSTKSEIGSANIVFRQNSTVDKPEESTIIEMQEPVSLTFALRIAEMGYNDNLGWLYALGCSVPKLNQPKVRDIIAMEVKQMVVAMLAESGKGLSDDAKVIVLITWEESNREISPRVYEEYVSLEKT</sequence>
<comment type="caution">
    <text evidence="2">The sequence shown here is derived from an EMBL/GenBank/DDBJ whole genome shotgun (WGS) entry which is preliminary data.</text>
</comment>
<accession>A0A835DR99</accession>
<dbReference type="InterPro" id="IPR000730">
    <property type="entry name" value="Pr_cel_nuc_antig"/>
</dbReference>
<protein>
    <recommendedName>
        <fullName evidence="1">Proliferating cell nuclear antigen PCNA C-terminal domain-containing protein</fullName>
    </recommendedName>
</protein>
<name>A0A835DR99_TETSI</name>
<dbReference type="EMBL" id="JABCRI010000003">
    <property type="protein sequence ID" value="KAF8409622.1"/>
    <property type="molecule type" value="Genomic_DNA"/>
</dbReference>
<dbReference type="GO" id="GO:0030337">
    <property type="term" value="F:DNA polymerase processivity factor activity"/>
    <property type="evidence" value="ECO:0007669"/>
    <property type="project" value="InterPro"/>
</dbReference>
<reference evidence="2 3" key="1">
    <citation type="submission" date="2020-04" db="EMBL/GenBank/DDBJ databases">
        <title>Plant Genome Project.</title>
        <authorList>
            <person name="Zhang R.-G."/>
        </authorList>
    </citation>
    <scope>NUCLEOTIDE SEQUENCE [LARGE SCALE GENOMIC DNA]</scope>
    <source>
        <strain evidence="2">YNK0</strain>
        <tissue evidence="2">Leaf</tissue>
    </source>
</reference>
<evidence type="ECO:0000313" key="2">
    <source>
        <dbReference type="EMBL" id="KAF8409622.1"/>
    </source>
</evidence>
<dbReference type="GO" id="GO:0043626">
    <property type="term" value="C:PCNA complex"/>
    <property type="evidence" value="ECO:0007669"/>
    <property type="project" value="TreeGrafter"/>
</dbReference>
<dbReference type="PANTHER" id="PTHR11352:SF0">
    <property type="entry name" value="PROLIFERATING CELL NUCLEAR ANTIGEN"/>
    <property type="match status" value="1"/>
</dbReference>
<evidence type="ECO:0000313" key="3">
    <source>
        <dbReference type="Proteomes" id="UP000655225"/>
    </source>
</evidence>
<gene>
    <name evidence="2" type="ORF">HHK36_005700</name>
</gene>
<dbReference type="GO" id="GO:0006275">
    <property type="term" value="P:regulation of DNA replication"/>
    <property type="evidence" value="ECO:0007669"/>
    <property type="project" value="InterPro"/>
</dbReference>
<dbReference type="InterPro" id="IPR022649">
    <property type="entry name" value="Pr_cel_nuc_antig_C"/>
</dbReference>
<dbReference type="InterPro" id="IPR046938">
    <property type="entry name" value="DNA_clamp_sf"/>
</dbReference>
<evidence type="ECO:0000259" key="1">
    <source>
        <dbReference type="Pfam" id="PF02747"/>
    </source>
</evidence>
<feature type="domain" description="Proliferating cell nuclear antigen PCNA C-terminal" evidence="1">
    <location>
        <begin position="1"/>
        <end position="49"/>
    </location>
</feature>
<dbReference type="GO" id="GO:0006298">
    <property type="term" value="P:mismatch repair"/>
    <property type="evidence" value="ECO:0007669"/>
    <property type="project" value="TreeGrafter"/>
</dbReference>
<dbReference type="GO" id="GO:0006272">
    <property type="term" value="P:leading strand elongation"/>
    <property type="evidence" value="ECO:0007669"/>
    <property type="project" value="TreeGrafter"/>
</dbReference>
<dbReference type="SUPFAM" id="SSF55979">
    <property type="entry name" value="DNA clamp"/>
    <property type="match status" value="1"/>
</dbReference>
<dbReference type="GO" id="GO:0019985">
    <property type="term" value="P:translesion synthesis"/>
    <property type="evidence" value="ECO:0007669"/>
    <property type="project" value="TreeGrafter"/>
</dbReference>